<dbReference type="RefSeq" id="XP_013082460.2">
    <property type="nucleotide sequence ID" value="XM_013227006.2"/>
</dbReference>
<feature type="transmembrane region" description="Helical" evidence="1">
    <location>
        <begin position="65"/>
        <end position="85"/>
    </location>
</feature>
<keyword evidence="2" id="KW-1185">Reference proteome</keyword>
<keyword evidence="1" id="KW-0812">Transmembrane</keyword>
<proteinExistence type="predicted"/>
<name>A0A9U8ECX3_BIOGL</name>
<gene>
    <name evidence="3" type="primary">LOC106067749</name>
</gene>
<evidence type="ECO:0000313" key="3">
    <source>
        <dbReference type="RefSeq" id="XP_013082460.2"/>
    </source>
</evidence>
<dbReference type="KEGG" id="bgt:106067749"/>
<protein>
    <submittedName>
        <fullName evidence="3">Uncharacterized protein LOC106067749 isoform X1</fullName>
    </submittedName>
</protein>
<accession>A0A9U8ECX3</accession>
<sequence>MRLLHPNLNPQQDGWSWLWESSELDFRRPGGATASVTLQDRGLYKRDTKNIRISTMIFYKCVNSWWARLSCVSAILLFYLLWTIIPRNQSSKVIPGCPDVDGLFVDACDLTILREDFLRMNLKRGWVEYPGGSVCHRGTDGMYVKCLYGKWIEFLVKVSESNQSGPGV</sequence>
<reference evidence="3" key="1">
    <citation type="submission" date="2025-08" db="UniProtKB">
        <authorList>
            <consortium name="RefSeq"/>
        </authorList>
    </citation>
    <scope>IDENTIFICATION</scope>
</reference>
<dbReference type="Proteomes" id="UP001165740">
    <property type="component" value="Chromosome 2"/>
</dbReference>
<keyword evidence="1" id="KW-0472">Membrane</keyword>
<evidence type="ECO:0000313" key="2">
    <source>
        <dbReference type="Proteomes" id="UP001165740"/>
    </source>
</evidence>
<dbReference type="GeneID" id="106067749"/>
<keyword evidence="1" id="KW-1133">Transmembrane helix</keyword>
<organism evidence="2 3">
    <name type="scientific">Biomphalaria glabrata</name>
    <name type="common">Bloodfluke planorb</name>
    <name type="synonym">Freshwater snail</name>
    <dbReference type="NCBI Taxonomy" id="6526"/>
    <lineage>
        <taxon>Eukaryota</taxon>
        <taxon>Metazoa</taxon>
        <taxon>Spiralia</taxon>
        <taxon>Lophotrochozoa</taxon>
        <taxon>Mollusca</taxon>
        <taxon>Gastropoda</taxon>
        <taxon>Heterobranchia</taxon>
        <taxon>Euthyneura</taxon>
        <taxon>Panpulmonata</taxon>
        <taxon>Hygrophila</taxon>
        <taxon>Lymnaeoidea</taxon>
        <taxon>Planorbidae</taxon>
        <taxon>Biomphalaria</taxon>
    </lineage>
</organism>
<dbReference type="OrthoDB" id="10555467at2759"/>
<evidence type="ECO:0000256" key="1">
    <source>
        <dbReference type="SAM" id="Phobius"/>
    </source>
</evidence>
<dbReference type="AlphaFoldDB" id="A0A9U8ECX3"/>